<feature type="compositionally biased region" description="Low complexity" evidence="4">
    <location>
        <begin position="168"/>
        <end position="181"/>
    </location>
</feature>
<comment type="similarity">
    <text evidence="1">Belongs to the peptidase S1C family.</text>
</comment>
<name>A0A2S9YR12_9BACT</name>
<keyword evidence="3 6" id="KW-0378">Hydrolase</keyword>
<feature type="compositionally biased region" description="Basic and acidic residues" evidence="4">
    <location>
        <begin position="182"/>
        <end position="205"/>
    </location>
</feature>
<reference evidence="6 7" key="1">
    <citation type="submission" date="2018-03" db="EMBL/GenBank/DDBJ databases">
        <title>Draft Genome Sequences of the Obligatory Marine Myxobacteria Enhygromyxa salina SWB007.</title>
        <authorList>
            <person name="Poehlein A."/>
            <person name="Moghaddam J.A."/>
            <person name="Harms H."/>
            <person name="Alanjari M."/>
            <person name="Koenig G.M."/>
            <person name="Daniel R."/>
            <person name="Schaeberle T.F."/>
        </authorList>
    </citation>
    <scope>NUCLEOTIDE SEQUENCE [LARGE SCALE GENOMIC DNA]</scope>
    <source>
        <strain evidence="6 7">SWB007</strain>
    </source>
</reference>
<dbReference type="Proteomes" id="UP000238823">
    <property type="component" value="Unassembled WGS sequence"/>
</dbReference>
<dbReference type="OrthoDB" id="9766361at2"/>
<dbReference type="AlphaFoldDB" id="A0A2S9YR12"/>
<dbReference type="RefSeq" id="WP_106089760.1">
    <property type="nucleotide sequence ID" value="NZ_PVNL01000052.1"/>
</dbReference>
<evidence type="ECO:0000256" key="1">
    <source>
        <dbReference type="ARBA" id="ARBA00010541"/>
    </source>
</evidence>
<feature type="compositionally biased region" description="Low complexity" evidence="4">
    <location>
        <begin position="138"/>
        <end position="155"/>
    </location>
</feature>
<evidence type="ECO:0000256" key="3">
    <source>
        <dbReference type="ARBA" id="ARBA00022801"/>
    </source>
</evidence>
<keyword evidence="2 6" id="KW-0645">Protease</keyword>
<feature type="transmembrane region" description="Helical" evidence="5">
    <location>
        <begin position="21"/>
        <end position="44"/>
    </location>
</feature>
<feature type="transmembrane region" description="Helical" evidence="5">
    <location>
        <begin position="89"/>
        <end position="110"/>
    </location>
</feature>
<feature type="region of interest" description="Disordered" evidence="4">
    <location>
        <begin position="136"/>
        <end position="217"/>
    </location>
</feature>
<comment type="caution">
    <text evidence="6">The sequence shown here is derived from an EMBL/GenBank/DDBJ whole genome shotgun (WGS) entry which is preliminary data.</text>
</comment>
<keyword evidence="5" id="KW-0472">Membrane</keyword>
<dbReference type="PANTHER" id="PTHR43343:SF3">
    <property type="entry name" value="PROTEASE DO-LIKE 8, CHLOROPLASTIC"/>
    <property type="match status" value="1"/>
</dbReference>
<proteinExistence type="inferred from homology"/>
<dbReference type="EC" id="3.4.21.107" evidence="6"/>
<dbReference type="InterPro" id="IPR001940">
    <property type="entry name" value="Peptidase_S1C"/>
</dbReference>
<dbReference type="PRINTS" id="PR00834">
    <property type="entry name" value="PROTEASES2C"/>
</dbReference>
<dbReference type="GO" id="GO:0006508">
    <property type="term" value="P:proteolysis"/>
    <property type="evidence" value="ECO:0007669"/>
    <property type="project" value="UniProtKB-KW"/>
</dbReference>
<dbReference type="SUPFAM" id="SSF50494">
    <property type="entry name" value="Trypsin-like serine proteases"/>
    <property type="match status" value="1"/>
</dbReference>
<dbReference type="InterPro" id="IPR009003">
    <property type="entry name" value="Peptidase_S1_PA"/>
</dbReference>
<evidence type="ECO:0000313" key="6">
    <source>
        <dbReference type="EMBL" id="PRQ07520.1"/>
    </source>
</evidence>
<feature type="transmembrane region" description="Helical" evidence="5">
    <location>
        <begin position="50"/>
        <end position="68"/>
    </location>
</feature>
<protein>
    <submittedName>
        <fullName evidence="6">Putative periplasmic serine endoprotease DegP-like</fullName>
        <ecNumber evidence="6">3.4.21.107</ecNumber>
    </submittedName>
</protein>
<evidence type="ECO:0000313" key="7">
    <source>
        <dbReference type="Proteomes" id="UP000238823"/>
    </source>
</evidence>
<dbReference type="GO" id="GO:0004252">
    <property type="term" value="F:serine-type endopeptidase activity"/>
    <property type="evidence" value="ECO:0007669"/>
    <property type="project" value="InterPro"/>
</dbReference>
<organism evidence="6 7">
    <name type="scientific">Enhygromyxa salina</name>
    <dbReference type="NCBI Taxonomy" id="215803"/>
    <lineage>
        <taxon>Bacteria</taxon>
        <taxon>Pseudomonadati</taxon>
        <taxon>Myxococcota</taxon>
        <taxon>Polyangia</taxon>
        <taxon>Nannocystales</taxon>
        <taxon>Nannocystaceae</taxon>
        <taxon>Enhygromyxa</taxon>
    </lineage>
</organism>
<evidence type="ECO:0000256" key="4">
    <source>
        <dbReference type="SAM" id="MobiDB-lite"/>
    </source>
</evidence>
<evidence type="ECO:0000256" key="2">
    <source>
        <dbReference type="ARBA" id="ARBA00022670"/>
    </source>
</evidence>
<gene>
    <name evidence="6" type="primary">mucD_1</name>
    <name evidence="6" type="ORF">ENSA7_27400</name>
</gene>
<dbReference type="InterPro" id="IPR051201">
    <property type="entry name" value="Chloro_Bact_Ser_Proteases"/>
</dbReference>
<evidence type="ECO:0000256" key="5">
    <source>
        <dbReference type="SAM" id="Phobius"/>
    </source>
</evidence>
<dbReference type="EMBL" id="PVNL01000052">
    <property type="protein sequence ID" value="PRQ07520.1"/>
    <property type="molecule type" value="Genomic_DNA"/>
</dbReference>
<keyword evidence="5" id="KW-0812">Transmembrane</keyword>
<dbReference type="Gene3D" id="2.40.10.10">
    <property type="entry name" value="Trypsin-like serine proteases"/>
    <property type="match status" value="2"/>
</dbReference>
<dbReference type="InterPro" id="IPR043504">
    <property type="entry name" value="Peptidase_S1_PA_chymotrypsin"/>
</dbReference>
<keyword evidence="5" id="KW-1133">Transmembrane helix</keyword>
<dbReference type="Pfam" id="PF13365">
    <property type="entry name" value="Trypsin_2"/>
    <property type="match status" value="1"/>
</dbReference>
<accession>A0A2S9YR12</accession>
<sequence>MNNVSSDQSAPARTGLRLLHGVIAFAGIGIGLPLATVGGMSVMGLATDNLWVRLLVPLVVLAVVPLVIADRLLPNDPDKQRRPGLVRDVISGTWAATALIFVAAAGSLTAGPLHAEAERLDADGWSRAAWLGRWMAGPDPASATSADPTTTHDPAVATTSPIEPPTTDKPATADPATTKLADASDPKPSDAAKPTDEKTDVKPADATKPSPTGKQQEYSPAELFAAYAPAVVSIKLEHRGFSAGGTGFFIDAKGTIATNHHVIEDASEVRVKLFDGTEFDRVELLVSDPVVDLALLRIDPSTLPKPPAPTLLGDSETVQVGEPVSVIGNPLGLDHTLTNGIVSARRVYEGERYIQMSAPISPGNSGGPVFDRYGFVIGVSVAGMVGGQNLNLAVPVSQLSAMVADEYPNRRSFGASSW</sequence>
<dbReference type="PANTHER" id="PTHR43343">
    <property type="entry name" value="PEPTIDASE S12"/>
    <property type="match status" value="1"/>
</dbReference>